<gene>
    <name evidence="1" type="ORF">E5329_12670</name>
</gene>
<reference evidence="1" key="1">
    <citation type="submission" date="2019-04" db="EMBL/GenBank/DDBJ databases">
        <title>Microbes associate with the intestines of laboratory mice.</title>
        <authorList>
            <person name="Navarre W."/>
            <person name="Wong E."/>
            <person name="Huang K."/>
            <person name="Tropini C."/>
            <person name="Ng K."/>
            <person name="Yu B."/>
        </authorList>
    </citation>
    <scope>NUCLEOTIDE SEQUENCE</scope>
    <source>
        <strain evidence="1">NM01_1-7b</strain>
    </source>
</reference>
<keyword evidence="2" id="KW-1185">Reference proteome</keyword>
<evidence type="ECO:0000313" key="1">
    <source>
        <dbReference type="EMBL" id="TGY95835.1"/>
    </source>
</evidence>
<evidence type="ECO:0000313" key="2">
    <source>
        <dbReference type="Proteomes" id="UP000304953"/>
    </source>
</evidence>
<name>A0AC61RVI9_9FIRM</name>
<protein>
    <submittedName>
        <fullName evidence="1">Uncharacterized protein</fullName>
    </submittedName>
</protein>
<sequence length="48" mass="5528">MIEQTGADAFRIERETPYSTDYNETAYGDAKDEAEANAWPSIKESWIR</sequence>
<dbReference type="Proteomes" id="UP000304953">
    <property type="component" value="Unassembled WGS sequence"/>
</dbReference>
<dbReference type="EMBL" id="SRYA01000023">
    <property type="protein sequence ID" value="TGY95835.1"/>
    <property type="molecule type" value="Genomic_DNA"/>
</dbReference>
<comment type="caution">
    <text evidence="1">The sequence shown here is derived from an EMBL/GenBank/DDBJ whole genome shotgun (WGS) entry which is preliminary data.</text>
</comment>
<organism evidence="1 2">
    <name type="scientific">Petralouisia muris</name>
    <dbReference type="NCBI Taxonomy" id="3032872"/>
    <lineage>
        <taxon>Bacteria</taxon>
        <taxon>Bacillati</taxon>
        <taxon>Bacillota</taxon>
        <taxon>Clostridia</taxon>
        <taxon>Lachnospirales</taxon>
        <taxon>Lachnospiraceae</taxon>
        <taxon>Petralouisia</taxon>
    </lineage>
</organism>
<proteinExistence type="predicted"/>
<accession>A0AC61RVI9</accession>